<name>A0A069QSR3_HOYLO</name>
<organism evidence="2 3">
    <name type="scientific">Hoylesella loescheii DSM 19665 = JCM 12249 = ATCC 15930</name>
    <dbReference type="NCBI Taxonomy" id="1122985"/>
    <lineage>
        <taxon>Bacteria</taxon>
        <taxon>Pseudomonadati</taxon>
        <taxon>Bacteroidota</taxon>
        <taxon>Bacteroidia</taxon>
        <taxon>Bacteroidales</taxon>
        <taxon>Prevotellaceae</taxon>
        <taxon>Hoylesella</taxon>
    </lineage>
</organism>
<evidence type="ECO:0000313" key="2">
    <source>
        <dbReference type="EMBL" id="KDR52901.1"/>
    </source>
</evidence>
<protein>
    <submittedName>
        <fullName evidence="2">Uncharacterized protein</fullName>
    </submittedName>
</protein>
<keyword evidence="1" id="KW-0812">Transmembrane</keyword>
<gene>
    <name evidence="2" type="ORF">HMPREF1991_00991</name>
</gene>
<dbReference type="PATRIC" id="fig|1122985.7.peg.1028"/>
<proteinExistence type="predicted"/>
<dbReference type="AlphaFoldDB" id="A0A069QSR3"/>
<keyword evidence="1" id="KW-0472">Membrane</keyword>
<comment type="caution">
    <text evidence="2">The sequence shown here is derived from an EMBL/GenBank/DDBJ whole genome shotgun (WGS) entry which is preliminary data.</text>
</comment>
<keyword evidence="3" id="KW-1185">Reference proteome</keyword>
<accession>A0A069QSR3</accession>
<dbReference type="HOGENOM" id="CLU_2466433_0_0_10"/>
<dbReference type="EMBL" id="JNGW01000037">
    <property type="protein sequence ID" value="KDR52901.1"/>
    <property type="molecule type" value="Genomic_DNA"/>
</dbReference>
<dbReference type="Proteomes" id="UP000027442">
    <property type="component" value="Unassembled WGS sequence"/>
</dbReference>
<keyword evidence="1" id="KW-1133">Transmembrane helix</keyword>
<reference evidence="2 3" key="1">
    <citation type="submission" date="2013-08" db="EMBL/GenBank/DDBJ databases">
        <authorList>
            <person name="Weinstock G."/>
            <person name="Sodergren E."/>
            <person name="Wylie T."/>
            <person name="Fulton L."/>
            <person name="Fulton R."/>
            <person name="Fronick C."/>
            <person name="O'Laughlin M."/>
            <person name="Godfrey J."/>
            <person name="Miner T."/>
            <person name="Herter B."/>
            <person name="Appelbaum E."/>
            <person name="Cordes M."/>
            <person name="Lek S."/>
            <person name="Wollam A."/>
            <person name="Pepin K.H."/>
            <person name="Palsikar V.B."/>
            <person name="Mitreva M."/>
            <person name="Wilson R.K."/>
        </authorList>
    </citation>
    <scope>NUCLEOTIDE SEQUENCE [LARGE SCALE GENOMIC DNA]</scope>
    <source>
        <strain evidence="2 3">ATCC 15930</strain>
    </source>
</reference>
<sequence length="88" mass="10690">MTEGDVFLTEEHKKHKIKVKRCFLMAKHLFTFLPLHLFTLPPFYLFTLSLFPPFQLSRRSIFSPFYLFTLPPFHPFTFQRVIKRKARK</sequence>
<evidence type="ECO:0000256" key="1">
    <source>
        <dbReference type="SAM" id="Phobius"/>
    </source>
</evidence>
<feature type="transmembrane region" description="Helical" evidence="1">
    <location>
        <begin position="22"/>
        <end position="45"/>
    </location>
</feature>
<evidence type="ECO:0000313" key="3">
    <source>
        <dbReference type="Proteomes" id="UP000027442"/>
    </source>
</evidence>
<feature type="transmembrane region" description="Helical" evidence="1">
    <location>
        <begin position="65"/>
        <end position="82"/>
    </location>
</feature>